<dbReference type="Proteomes" id="UP001240236">
    <property type="component" value="Unassembled WGS sequence"/>
</dbReference>
<dbReference type="EMBL" id="JAUSUZ010000001">
    <property type="protein sequence ID" value="MDQ0364065.1"/>
    <property type="molecule type" value="Genomic_DNA"/>
</dbReference>
<evidence type="ECO:0000313" key="2">
    <source>
        <dbReference type="Proteomes" id="UP001240236"/>
    </source>
</evidence>
<gene>
    <name evidence="1" type="ORF">J2S42_000734</name>
</gene>
<organism evidence="1 2">
    <name type="scientific">Catenuloplanes indicus</name>
    <dbReference type="NCBI Taxonomy" id="137267"/>
    <lineage>
        <taxon>Bacteria</taxon>
        <taxon>Bacillati</taxon>
        <taxon>Actinomycetota</taxon>
        <taxon>Actinomycetes</taxon>
        <taxon>Micromonosporales</taxon>
        <taxon>Micromonosporaceae</taxon>
        <taxon>Catenuloplanes</taxon>
    </lineage>
</organism>
<dbReference type="RefSeq" id="WP_307235173.1">
    <property type="nucleotide sequence ID" value="NZ_JAUSUZ010000001.1"/>
</dbReference>
<comment type="caution">
    <text evidence="1">The sequence shown here is derived from an EMBL/GenBank/DDBJ whole genome shotgun (WGS) entry which is preliminary data.</text>
</comment>
<name>A0AAE4AUR6_9ACTN</name>
<protein>
    <submittedName>
        <fullName evidence="1">Uncharacterized protein</fullName>
    </submittedName>
</protein>
<evidence type="ECO:0000313" key="1">
    <source>
        <dbReference type="EMBL" id="MDQ0364065.1"/>
    </source>
</evidence>
<sequence>MESSSRKARAGRVALGVVLGLLVLAVLAGRWLSPNLLFATKADQLGCQAGYCVERVHRGERLFLAPYDEIWVSLRDGGRFYSAKNPFDHGEALTVDWTGGGVRVTDGVVTLSWDAATLQRLGD</sequence>
<accession>A0AAE4AUR6</accession>
<dbReference type="AlphaFoldDB" id="A0AAE4AUR6"/>
<keyword evidence="2" id="KW-1185">Reference proteome</keyword>
<proteinExistence type="predicted"/>
<reference evidence="1 2" key="1">
    <citation type="submission" date="2023-07" db="EMBL/GenBank/DDBJ databases">
        <title>Sequencing the genomes of 1000 actinobacteria strains.</title>
        <authorList>
            <person name="Klenk H.-P."/>
        </authorList>
    </citation>
    <scope>NUCLEOTIDE SEQUENCE [LARGE SCALE GENOMIC DNA]</scope>
    <source>
        <strain evidence="1 2">DSM 44709</strain>
    </source>
</reference>